<proteinExistence type="predicted"/>
<evidence type="ECO:0000313" key="2">
    <source>
        <dbReference type="EMBL" id="RNF00369.1"/>
    </source>
</evidence>
<dbReference type="EMBL" id="MKKU01000890">
    <property type="protein sequence ID" value="RNF00369.1"/>
    <property type="molecule type" value="Genomic_DNA"/>
</dbReference>
<dbReference type="Pfam" id="PF00612">
    <property type="entry name" value="IQ"/>
    <property type="match status" value="1"/>
</dbReference>
<dbReference type="Proteomes" id="UP000284403">
    <property type="component" value="Unassembled WGS sequence"/>
</dbReference>
<dbReference type="GeneID" id="40322425"/>
<feature type="compositionally biased region" description="Basic and acidic residues" evidence="1">
    <location>
        <begin position="80"/>
        <end position="92"/>
    </location>
</feature>
<dbReference type="InterPro" id="IPR000048">
    <property type="entry name" value="IQ_motif_EF-hand-BS"/>
</dbReference>
<dbReference type="RefSeq" id="XP_029224235.1">
    <property type="nucleotide sequence ID" value="XM_029375653.1"/>
</dbReference>
<sequence length="105" mass="12311">MDYNLEYSEEQREYLERVGMWEHLETFVAEVVRQKPHDVYEFLHSWASARCPQAATATQTQAAIKIQCALRRHLARERMRSRQREVSGHVEHNQAQVATTLEAEA</sequence>
<accession>A0A422N4G8</accession>
<keyword evidence="3" id="KW-1185">Reference proteome</keyword>
<name>A0A422N4G8_9TRYP</name>
<comment type="caution">
    <text evidence="2">The sequence shown here is derived from an EMBL/GenBank/DDBJ whole genome shotgun (WGS) entry which is preliminary data.</text>
</comment>
<evidence type="ECO:0000313" key="3">
    <source>
        <dbReference type="Proteomes" id="UP000284403"/>
    </source>
</evidence>
<reference evidence="2 3" key="1">
    <citation type="journal article" date="2018" name="BMC Genomics">
        <title>Genomic comparison of Trypanosoma conorhini and Trypanosoma rangeli to Trypanosoma cruzi strains of high and low virulence.</title>
        <authorList>
            <person name="Bradwell K.R."/>
            <person name="Koparde V.N."/>
            <person name="Matveyev A.V."/>
            <person name="Serrano M.G."/>
            <person name="Alves J.M."/>
            <person name="Parikh H."/>
            <person name="Huang B."/>
            <person name="Lee V."/>
            <person name="Espinosa-Alvarez O."/>
            <person name="Ortiz P.A."/>
            <person name="Costa-Martins A.G."/>
            <person name="Teixeira M.M."/>
            <person name="Buck G.A."/>
        </authorList>
    </citation>
    <scope>NUCLEOTIDE SEQUENCE [LARGE SCALE GENOMIC DNA]</scope>
    <source>
        <strain evidence="2 3">025E</strain>
    </source>
</reference>
<dbReference type="AlphaFoldDB" id="A0A422N4G8"/>
<feature type="region of interest" description="Disordered" evidence="1">
    <location>
        <begin position="80"/>
        <end position="105"/>
    </location>
</feature>
<dbReference type="OrthoDB" id="241817at2759"/>
<protein>
    <submittedName>
        <fullName evidence="2">Uncharacterized protein</fullName>
    </submittedName>
</protein>
<evidence type="ECO:0000256" key="1">
    <source>
        <dbReference type="SAM" id="MobiDB-lite"/>
    </source>
</evidence>
<gene>
    <name evidence="2" type="ORF">Tco025E_08814</name>
</gene>
<dbReference type="CDD" id="cd12084">
    <property type="entry name" value="DD_RII_PKA-like"/>
    <property type="match status" value="1"/>
</dbReference>
<dbReference type="PROSITE" id="PS50096">
    <property type="entry name" value="IQ"/>
    <property type="match status" value="1"/>
</dbReference>
<organism evidence="2 3">
    <name type="scientific">Trypanosoma conorhini</name>
    <dbReference type="NCBI Taxonomy" id="83891"/>
    <lineage>
        <taxon>Eukaryota</taxon>
        <taxon>Discoba</taxon>
        <taxon>Euglenozoa</taxon>
        <taxon>Kinetoplastea</taxon>
        <taxon>Metakinetoplastina</taxon>
        <taxon>Trypanosomatida</taxon>
        <taxon>Trypanosomatidae</taxon>
        <taxon>Trypanosoma</taxon>
    </lineage>
</organism>